<dbReference type="InterPro" id="IPR028082">
    <property type="entry name" value="Peripla_BP_I"/>
</dbReference>
<proteinExistence type="predicted"/>
<evidence type="ECO:0000313" key="6">
    <source>
        <dbReference type="Proteomes" id="UP001431776"/>
    </source>
</evidence>
<dbReference type="CDD" id="cd06267">
    <property type="entry name" value="PBP1_LacI_sugar_binding-like"/>
    <property type="match status" value="1"/>
</dbReference>
<reference evidence="5" key="1">
    <citation type="submission" date="2023-05" db="EMBL/GenBank/DDBJ databases">
        <title>Anaerotaeda fermentans gen. nov., sp. nov., a novel anaerobic planctomycete of the new family within the order Sedimentisphaerales isolated from Taman Peninsula, Russia.</title>
        <authorList>
            <person name="Khomyakova M.A."/>
            <person name="Merkel A.Y."/>
            <person name="Slobodkin A.I."/>
        </authorList>
    </citation>
    <scope>NUCLEOTIDE SEQUENCE</scope>
    <source>
        <strain evidence="5">M17dextr</strain>
    </source>
</reference>
<dbReference type="Gene3D" id="1.10.260.40">
    <property type="entry name" value="lambda repressor-like DNA-binding domains"/>
    <property type="match status" value="1"/>
</dbReference>
<keyword evidence="6" id="KW-1185">Reference proteome</keyword>
<dbReference type="PANTHER" id="PTHR30146">
    <property type="entry name" value="LACI-RELATED TRANSCRIPTIONAL REPRESSOR"/>
    <property type="match status" value="1"/>
</dbReference>
<dbReference type="PROSITE" id="PS50932">
    <property type="entry name" value="HTH_LACI_2"/>
    <property type="match status" value="1"/>
</dbReference>
<keyword evidence="3" id="KW-0804">Transcription</keyword>
<dbReference type="SMART" id="SM00354">
    <property type="entry name" value="HTH_LACI"/>
    <property type="match status" value="1"/>
</dbReference>
<evidence type="ECO:0000256" key="2">
    <source>
        <dbReference type="ARBA" id="ARBA00023125"/>
    </source>
</evidence>
<dbReference type="EMBL" id="JASCXX010000017">
    <property type="protein sequence ID" value="MDI6450211.1"/>
    <property type="molecule type" value="Genomic_DNA"/>
</dbReference>
<keyword evidence="1" id="KW-0805">Transcription regulation</keyword>
<accession>A0AAW6U3Q0</accession>
<dbReference type="Pfam" id="PF00356">
    <property type="entry name" value="LacI"/>
    <property type="match status" value="1"/>
</dbReference>
<dbReference type="SUPFAM" id="SSF53822">
    <property type="entry name" value="Periplasmic binding protein-like I"/>
    <property type="match status" value="1"/>
</dbReference>
<evidence type="ECO:0000313" key="5">
    <source>
        <dbReference type="EMBL" id="MDI6450211.1"/>
    </source>
</evidence>
<comment type="caution">
    <text evidence="5">The sequence shown here is derived from an EMBL/GenBank/DDBJ whole genome shotgun (WGS) entry which is preliminary data.</text>
</comment>
<evidence type="ECO:0000256" key="3">
    <source>
        <dbReference type="ARBA" id="ARBA00023163"/>
    </source>
</evidence>
<evidence type="ECO:0000259" key="4">
    <source>
        <dbReference type="PROSITE" id="PS50932"/>
    </source>
</evidence>
<sequence>MATRQVTVKDIAGRLRLHYTTVSKALRDHPDISPATKRRVLALAEELDYHPNSIAKNLKNQSTHTLGVIVPSIKNDFFSAVISGIEEVAYGREFNTVVCQSNESAEREAIHLRTLISNRVAGVLVSVAQTTTSGSGFRALQRQGIPLVFFDRVYDDIEADHVVVDDIGGARRVVEHLIERGYRTIAHAAGPPNTSIGRDRCRGYLDALKAHGLDGDEKWIVHGGFEEADGTAALGAFRSRGSMPDAIFAVNDPVARGIHAEVKRNGLAIPRDVAVAGFGDNRLSAYLDPPLTTVSQSPYEIGKTAAAMLLRRIDEPSHKCLCETEVIPTQLIVRKST</sequence>
<dbReference type="RefSeq" id="WP_349245619.1">
    <property type="nucleotide sequence ID" value="NZ_JASCXX010000017.1"/>
</dbReference>
<dbReference type="AlphaFoldDB" id="A0AAW6U3Q0"/>
<feature type="domain" description="HTH lacI-type" evidence="4">
    <location>
        <begin position="6"/>
        <end position="60"/>
    </location>
</feature>
<dbReference type="GO" id="GO:0000976">
    <property type="term" value="F:transcription cis-regulatory region binding"/>
    <property type="evidence" value="ECO:0007669"/>
    <property type="project" value="TreeGrafter"/>
</dbReference>
<gene>
    <name evidence="5" type="ORF">QJ522_14215</name>
</gene>
<dbReference type="InterPro" id="IPR010982">
    <property type="entry name" value="Lambda_DNA-bd_dom_sf"/>
</dbReference>
<dbReference type="InterPro" id="IPR000843">
    <property type="entry name" value="HTH_LacI"/>
</dbReference>
<dbReference type="GO" id="GO:0003700">
    <property type="term" value="F:DNA-binding transcription factor activity"/>
    <property type="evidence" value="ECO:0007669"/>
    <property type="project" value="TreeGrafter"/>
</dbReference>
<dbReference type="Proteomes" id="UP001431776">
    <property type="component" value="Unassembled WGS sequence"/>
</dbReference>
<dbReference type="SUPFAM" id="SSF47413">
    <property type="entry name" value="lambda repressor-like DNA-binding domains"/>
    <property type="match status" value="1"/>
</dbReference>
<dbReference type="Gene3D" id="3.40.50.2300">
    <property type="match status" value="2"/>
</dbReference>
<dbReference type="InterPro" id="IPR046335">
    <property type="entry name" value="LacI/GalR-like_sensor"/>
</dbReference>
<keyword evidence="2 5" id="KW-0238">DNA-binding</keyword>
<protein>
    <submittedName>
        <fullName evidence="5">LacI family DNA-binding transcriptional regulator</fullName>
    </submittedName>
</protein>
<dbReference type="CDD" id="cd01392">
    <property type="entry name" value="HTH_LacI"/>
    <property type="match status" value="1"/>
</dbReference>
<dbReference type="PANTHER" id="PTHR30146:SF109">
    <property type="entry name" value="HTH-TYPE TRANSCRIPTIONAL REGULATOR GALS"/>
    <property type="match status" value="1"/>
</dbReference>
<organism evidence="5 6">
    <name type="scientific">Anaerobaca lacustris</name>
    <dbReference type="NCBI Taxonomy" id="3044600"/>
    <lineage>
        <taxon>Bacteria</taxon>
        <taxon>Pseudomonadati</taxon>
        <taxon>Planctomycetota</taxon>
        <taxon>Phycisphaerae</taxon>
        <taxon>Sedimentisphaerales</taxon>
        <taxon>Anaerobacaceae</taxon>
        <taxon>Anaerobaca</taxon>
    </lineage>
</organism>
<name>A0AAW6U3Q0_9BACT</name>
<dbReference type="Pfam" id="PF13377">
    <property type="entry name" value="Peripla_BP_3"/>
    <property type="match status" value="1"/>
</dbReference>
<evidence type="ECO:0000256" key="1">
    <source>
        <dbReference type="ARBA" id="ARBA00023015"/>
    </source>
</evidence>